<comment type="similarity">
    <text evidence="1">Belongs to the RGS7BP/RGS9BP family.</text>
</comment>
<protein>
    <submittedName>
        <fullName evidence="4">Uncharacterized protein</fullName>
    </submittedName>
</protein>
<dbReference type="PANTHER" id="PTHR21029">
    <property type="entry name" value="R-SEVEN BINDING PROTEIN (R7BP) HOMOLOG"/>
    <property type="match status" value="1"/>
</dbReference>
<organism evidence="4 5">
    <name type="scientific">Trichinella nelsoni</name>
    <dbReference type="NCBI Taxonomy" id="6336"/>
    <lineage>
        <taxon>Eukaryota</taxon>
        <taxon>Metazoa</taxon>
        <taxon>Ecdysozoa</taxon>
        <taxon>Nematoda</taxon>
        <taxon>Enoplea</taxon>
        <taxon>Dorylaimia</taxon>
        <taxon>Trichinellida</taxon>
        <taxon>Trichinellidae</taxon>
        <taxon>Trichinella</taxon>
    </lineage>
</organism>
<feature type="region of interest" description="Disordered" evidence="3">
    <location>
        <begin position="26"/>
        <end position="59"/>
    </location>
</feature>
<dbReference type="InterPro" id="IPR026512">
    <property type="entry name" value="RGS7BP/RGS9BP"/>
</dbReference>
<evidence type="ECO:0000256" key="2">
    <source>
        <dbReference type="ARBA" id="ARBA00022700"/>
    </source>
</evidence>
<sequence length="341" mass="37740">MNAKSNLHAKPVTLLPLHFSRLEDVEEEGLNDDGPRSATPTDANQERPTPVAEPDLLHTTHRRQRLRVGSAFTTPTLAATPVGAHPVRGPAGRFSLIAQGHRESVVSAFGRNTLIARDVLFGHLTRSSFLRSGRTVAESAVKLVHEINHMVASYKNMVQSVGTHSDSVHLREDLQHLKEQCLKTCDSAKNCILPQLKSETREPCHSSEFTKHANQFIGSVNLFIIEMRRCKSLCSRFVISLDSHAAITAPESSTNASSTIPADVSRCSNDSYQNCSSSVEMEKFSRDLAEAEAILETLENAITIHFSTSKTDPDKHVVNTKSRRRSWRIGKLFANFKTSYA</sequence>
<dbReference type="AlphaFoldDB" id="A0A0V0RIH4"/>
<evidence type="ECO:0000256" key="1">
    <source>
        <dbReference type="ARBA" id="ARBA00007457"/>
    </source>
</evidence>
<dbReference type="Proteomes" id="UP000054630">
    <property type="component" value="Unassembled WGS sequence"/>
</dbReference>
<evidence type="ECO:0000256" key="3">
    <source>
        <dbReference type="SAM" id="MobiDB-lite"/>
    </source>
</evidence>
<comment type="caution">
    <text evidence="4">The sequence shown here is derived from an EMBL/GenBank/DDBJ whole genome shotgun (WGS) entry which is preliminary data.</text>
</comment>
<dbReference type="Gene3D" id="1.20.58.70">
    <property type="match status" value="1"/>
</dbReference>
<evidence type="ECO:0000313" key="4">
    <source>
        <dbReference type="EMBL" id="KRX14285.1"/>
    </source>
</evidence>
<reference evidence="4 5" key="1">
    <citation type="submission" date="2015-01" db="EMBL/GenBank/DDBJ databases">
        <title>Evolution of Trichinella species and genotypes.</title>
        <authorList>
            <person name="Korhonen P.K."/>
            <person name="Edoardo P."/>
            <person name="Giuseppe L.R."/>
            <person name="Gasser R.B."/>
        </authorList>
    </citation>
    <scope>NUCLEOTIDE SEQUENCE [LARGE SCALE GENOMIC DNA]</scope>
    <source>
        <strain evidence="4">ISS37</strain>
    </source>
</reference>
<name>A0A0V0RIH4_9BILA</name>
<gene>
    <name evidence="4" type="ORF">T07_4483</name>
</gene>
<dbReference type="EMBL" id="JYDL01000165">
    <property type="protein sequence ID" value="KRX14285.1"/>
    <property type="molecule type" value="Genomic_DNA"/>
</dbReference>
<dbReference type="OrthoDB" id="5788998at2759"/>
<dbReference type="GO" id="GO:0009968">
    <property type="term" value="P:negative regulation of signal transduction"/>
    <property type="evidence" value="ECO:0007669"/>
    <property type="project" value="UniProtKB-KW"/>
</dbReference>
<feature type="compositionally biased region" description="Polar residues" evidence="3">
    <location>
        <begin position="38"/>
        <end position="47"/>
    </location>
</feature>
<evidence type="ECO:0000313" key="5">
    <source>
        <dbReference type="Proteomes" id="UP000054630"/>
    </source>
</evidence>
<keyword evidence="2" id="KW-0734">Signal transduction inhibitor</keyword>
<keyword evidence="5" id="KW-1185">Reference proteome</keyword>
<proteinExistence type="inferred from homology"/>
<accession>A0A0V0RIH4</accession>